<feature type="binding site" evidence="11">
    <location>
        <position position="280"/>
    </location>
    <ligand>
        <name>L-glutamine</name>
        <dbReference type="ChEBI" id="CHEBI:58359"/>
    </ligand>
</feature>
<evidence type="ECO:0000256" key="3">
    <source>
        <dbReference type="ARBA" id="ARBA00007800"/>
    </source>
</evidence>
<feature type="binding site" evidence="11">
    <location>
        <position position="318"/>
    </location>
    <ligand>
        <name>L-glutamine</name>
        <dbReference type="ChEBI" id="CHEBI:58359"/>
    </ligand>
</feature>
<feature type="binding site" evidence="11">
    <location>
        <position position="277"/>
    </location>
    <ligand>
        <name>L-glutamine</name>
        <dbReference type="ChEBI" id="CHEBI:58359"/>
    </ligand>
</feature>
<dbReference type="Gene3D" id="3.50.30.20">
    <property type="entry name" value="Carbamoyl-phosphate synthase small subunit, N-terminal domain"/>
    <property type="match status" value="1"/>
</dbReference>
<feature type="domain" description="Carbamoyl-phosphate synthase small subunit N-terminal" evidence="12">
    <location>
        <begin position="8"/>
        <end position="138"/>
    </location>
</feature>
<dbReference type="PANTHER" id="PTHR43418:SF7">
    <property type="entry name" value="CARBAMOYL-PHOSPHATE SYNTHASE SMALL CHAIN"/>
    <property type="match status" value="1"/>
</dbReference>
<accession>A0A0A8E2G0</accession>
<keyword evidence="14" id="KW-1185">Reference proteome</keyword>
<protein>
    <recommendedName>
        <fullName evidence="11">Carbamoyl phosphate synthase small chain</fullName>
        <ecNumber evidence="11">6.3.5.5</ecNumber>
    </recommendedName>
    <alternativeName>
        <fullName evidence="11">Carbamoyl phosphate synthetase glutamine chain</fullName>
    </alternativeName>
</protein>
<evidence type="ECO:0000256" key="11">
    <source>
        <dbReference type="HAMAP-Rule" id="MF_01209"/>
    </source>
</evidence>
<comment type="similarity">
    <text evidence="3 11">Belongs to the CarA family.</text>
</comment>
<evidence type="ECO:0000256" key="5">
    <source>
        <dbReference type="ARBA" id="ARBA00022741"/>
    </source>
</evidence>
<comment type="function">
    <text evidence="11">Small subunit of the glutamine-dependent carbamoyl phosphate synthetase (CPSase). CPSase catalyzes the formation of carbamoyl phosphate from the ammonia moiety of glutamine, carbonate, and phosphate donated by ATP, constituting the first step of 2 biosynthetic pathways, one leading to arginine and/or urea and the other to pyrimidine nucleotides. The small subunit (glutamine amidotransferase) binds and cleaves glutamine to supply the large subunit with the substrate ammonia.</text>
</comment>
<comment type="catalytic activity">
    <reaction evidence="9 11">
        <text>hydrogencarbonate + L-glutamine + 2 ATP + H2O = carbamoyl phosphate + L-glutamate + 2 ADP + phosphate + 2 H(+)</text>
        <dbReference type="Rhea" id="RHEA:18633"/>
        <dbReference type="ChEBI" id="CHEBI:15377"/>
        <dbReference type="ChEBI" id="CHEBI:15378"/>
        <dbReference type="ChEBI" id="CHEBI:17544"/>
        <dbReference type="ChEBI" id="CHEBI:29985"/>
        <dbReference type="ChEBI" id="CHEBI:30616"/>
        <dbReference type="ChEBI" id="CHEBI:43474"/>
        <dbReference type="ChEBI" id="CHEBI:58228"/>
        <dbReference type="ChEBI" id="CHEBI:58359"/>
        <dbReference type="ChEBI" id="CHEBI:456216"/>
        <dbReference type="EC" id="6.3.5.5"/>
    </reaction>
</comment>
<keyword evidence="11" id="KW-0055">Arginine biosynthesis</keyword>
<dbReference type="NCBIfam" id="TIGR01368">
    <property type="entry name" value="CPSaseIIsmall"/>
    <property type="match status" value="1"/>
</dbReference>
<evidence type="ECO:0000256" key="9">
    <source>
        <dbReference type="ARBA" id="ARBA00048816"/>
    </source>
</evidence>
<dbReference type="HOGENOM" id="CLU_035901_2_2_6"/>
<dbReference type="PROSITE" id="PS51273">
    <property type="entry name" value="GATASE_TYPE_1"/>
    <property type="match status" value="1"/>
</dbReference>
<dbReference type="AlphaFoldDB" id="A0A0A8E2G0"/>
<dbReference type="EMBL" id="CP010427">
    <property type="protein sequence ID" value="AJC48400.1"/>
    <property type="molecule type" value="Genomic_DNA"/>
</dbReference>
<feature type="binding site" evidence="11">
    <location>
        <position position="320"/>
    </location>
    <ligand>
        <name>L-glutamine</name>
        <dbReference type="ChEBI" id="CHEBI:58359"/>
    </ligand>
</feature>
<feature type="binding site" evidence="11">
    <location>
        <position position="321"/>
    </location>
    <ligand>
        <name>L-glutamine</name>
        <dbReference type="ChEBI" id="CHEBI:58359"/>
    </ligand>
</feature>
<keyword evidence="6 11" id="KW-0067">ATP-binding</keyword>
<dbReference type="InterPro" id="IPR050472">
    <property type="entry name" value="Anth_synth/Amidotransfase"/>
</dbReference>
<dbReference type="OrthoDB" id="9804328at2"/>
<dbReference type="CDD" id="cd01744">
    <property type="entry name" value="GATase1_CPSase"/>
    <property type="match status" value="1"/>
</dbReference>
<dbReference type="SUPFAM" id="SSF52021">
    <property type="entry name" value="Carbamoyl phosphate synthetase, small subunit N-terminal domain"/>
    <property type="match status" value="1"/>
</dbReference>
<comment type="subunit">
    <text evidence="11">Composed of two chains; the small (or glutamine) chain promotes the hydrolysis of glutamine to ammonia, which is used by the large (or ammonia) chain to synthesize carbamoyl phosphate. Tetramer of heterodimers (alpha,beta)4.</text>
</comment>
<dbReference type="Pfam" id="PF00117">
    <property type="entry name" value="GATase"/>
    <property type="match status" value="1"/>
</dbReference>
<dbReference type="GO" id="GO:0004088">
    <property type="term" value="F:carbamoyl-phosphate synthase (glutamine-hydrolyzing) activity"/>
    <property type="evidence" value="ECO:0007669"/>
    <property type="project" value="UniProtKB-UniRule"/>
</dbReference>
<dbReference type="SMART" id="SM01097">
    <property type="entry name" value="CPSase_sm_chain"/>
    <property type="match status" value="1"/>
</dbReference>
<dbReference type="HAMAP" id="MF_01209">
    <property type="entry name" value="CPSase_S_chain"/>
    <property type="match status" value="1"/>
</dbReference>
<dbReference type="GO" id="GO:0006207">
    <property type="term" value="P:'de novo' pyrimidine nucleobase biosynthetic process"/>
    <property type="evidence" value="ECO:0007669"/>
    <property type="project" value="InterPro"/>
</dbReference>
<dbReference type="Gene3D" id="3.40.50.880">
    <property type="match status" value="1"/>
</dbReference>
<dbReference type="InterPro" id="IPR017926">
    <property type="entry name" value="GATASE"/>
</dbReference>
<dbReference type="InterPro" id="IPR029062">
    <property type="entry name" value="Class_I_gatase-like"/>
</dbReference>
<evidence type="ECO:0000256" key="7">
    <source>
        <dbReference type="ARBA" id="ARBA00022962"/>
    </source>
</evidence>
<proteinExistence type="inferred from homology"/>
<dbReference type="KEGG" id="fgu:SD28_01365"/>
<dbReference type="GO" id="GO:0006526">
    <property type="term" value="P:L-arginine biosynthetic process"/>
    <property type="evidence" value="ECO:0007669"/>
    <property type="project" value="UniProtKB-UniRule"/>
</dbReference>
<dbReference type="NCBIfam" id="NF009475">
    <property type="entry name" value="PRK12838.1"/>
    <property type="match status" value="1"/>
</dbReference>
<gene>
    <name evidence="11" type="primary">carA</name>
    <name evidence="13" type="ORF">SD28_01365</name>
</gene>
<dbReference type="Pfam" id="PF00988">
    <property type="entry name" value="CPSase_sm_chain"/>
    <property type="match status" value="1"/>
</dbReference>
<reference evidence="13 14" key="1">
    <citation type="submission" date="2014-12" db="EMBL/GenBank/DDBJ databases">
        <title>Complete genome sequence of Francisella guanzhouensis strain 08HL01032 isolated from air-conditioning system in China.</title>
        <authorList>
            <person name="Svensson D."/>
            <person name="Ohrman C."/>
            <person name="Backman S."/>
            <person name="Karlsson E."/>
            <person name="Nilsson E."/>
            <person name="Bystrom M."/>
            <person name="Larkeryd A."/>
            <person name="Stenberg P."/>
            <person name="Scholtz H.C."/>
            <person name="Forsman M."/>
            <person name="Sjodin A."/>
        </authorList>
    </citation>
    <scope>NUCLEOTIDE SEQUENCE [LARGE SCALE GENOMIC DNA]</scope>
    <source>
        <strain evidence="13 14">08HL01032</strain>
    </source>
</reference>
<evidence type="ECO:0000256" key="8">
    <source>
        <dbReference type="ARBA" id="ARBA00022975"/>
    </source>
</evidence>
<dbReference type="EC" id="6.3.5.5" evidence="11"/>
<dbReference type="InterPro" id="IPR006274">
    <property type="entry name" value="CarbamoylP_synth_ssu"/>
</dbReference>
<keyword evidence="5 11" id="KW-0547">Nucleotide-binding</keyword>
<dbReference type="PANTHER" id="PTHR43418">
    <property type="entry name" value="MULTIFUNCTIONAL TRYPTOPHAN BIOSYNTHESIS PROTEIN-RELATED"/>
    <property type="match status" value="1"/>
</dbReference>
<dbReference type="Proteomes" id="UP000031104">
    <property type="component" value="Chromosome"/>
</dbReference>
<keyword evidence="7 11" id="KW-0315">Glutamine amidotransferase</keyword>
<dbReference type="GO" id="GO:0004359">
    <property type="term" value="F:glutaminase activity"/>
    <property type="evidence" value="ECO:0007669"/>
    <property type="project" value="RHEA"/>
</dbReference>
<dbReference type="UniPathway" id="UPA00068">
    <property type="reaction ID" value="UER00171"/>
</dbReference>
<evidence type="ECO:0000313" key="14">
    <source>
        <dbReference type="Proteomes" id="UP000031104"/>
    </source>
</evidence>
<feature type="active site" evidence="11">
    <location>
        <position position="362"/>
    </location>
</feature>
<comment type="pathway">
    <text evidence="2 11">Amino-acid biosynthesis; L-arginine biosynthesis; carbamoyl phosphate from bicarbonate: step 1/1.</text>
</comment>
<feature type="active site" description="Nucleophile" evidence="11">
    <location>
        <position position="276"/>
    </location>
</feature>
<dbReference type="STRING" id="594679.SD28_01365"/>
<dbReference type="PRINTS" id="PR00096">
    <property type="entry name" value="GATASE"/>
</dbReference>
<dbReference type="RefSeq" id="WP_039123350.1">
    <property type="nucleotide sequence ID" value="NZ_CP010427.1"/>
</dbReference>
<name>A0A0A8E2G0_9GAMM</name>
<dbReference type="UniPathway" id="UPA00070">
    <property type="reaction ID" value="UER00115"/>
</dbReference>
<keyword evidence="8 11" id="KW-0665">Pyrimidine biosynthesis</keyword>
<dbReference type="PRINTS" id="PR00097">
    <property type="entry name" value="ANTSNTHASEII"/>
</dbReference>
<feature type="binding site" evidence="11">
    <location>
        <position position="52"/>
    </location>
    <ligand>
        <name>L-glutamine</name>
        <dbReference type="ChEBI" id="CHEBI:58359"/>
    </ligand>
</feature>
<dbReference type="GO" id="GO:0005524">
    <property type="term" value="F:ATP binding"/>
    <property type="evidence" value="ECO:0007669"/>
    <property type="project" value="UniProtKB-UniRule"/>
</dbReference>
<comment type="catalytic activity">
    <reaction evidence="10 11">
        <text>L-glutamine + H2O = L-glutamate + NH4(+)</text>
        <dbReference type="Rhea" id="RHEA:15889"/>
        <dbReference type="ChEBI" id="CHEBI:15377"/>
        <dbReference type="ChEBI" id="CHEBI:28938"/>
        <dbReference type="ChEBI" id="CHEBI:29985"/>
        <dbReference type="ChEBI" id="CHEBI:58359"/>
    </reaction>
</comment>
<dbReference type="GO" id="GO:0044205">
    <property type="term" value="P:'de novo' UMP biosynthetic process"/>
    <property type="evidence" value="ECO:0007669"/>
    <property type="project" value="UniProtKB-UniRule"/>
</dbReference>
<keyword evidence="4 11" id="KW-0436">Ligase</keyword>
<dbReference type="SUPFAM" id="SSF52317">
    <property type="entry name" value="Class I glutamine amidotransferase-like"/>
    <property type="match status" value="1"/>
</dbReference>
<feature type="region of interest" description="CPSase" evidence="11">
    <location>
        <begin position="1"/>
        <end position="196"/>
    </location>
</feature>
<evidence type="ECO:0000313" key="13">
    <source>
        <dbReference type="EMBL" id="AJC48400.1"/>
    </source>
</evidence>
<sequence>MILANSTTNAFLVFPDGTYYLGRSIGVRGWTDGEICFNTSMTGYQETLTDPSYAGQIITFTFPHIGNVGINNEDNESLGVFAKGLIVRENLTSPSNFRAKKSLDTWLKNRNIIGICGVDTRSIVKKVRKEGAVRVAILSVKPGEFLDTNYAKIRIKNKSTLGGRDLAISVTTNREYEWNEHTFSLGQQVYKKQENYNYIVVVIDYGVKYNILRNLVDVGFKVIVVPADSTYEDIMKHNPDGVFLSNGPGDPFATSDYTMPVIKKLLEDKMPIFGICLGNQLLALAAGLSTEKMHKGHRGVNQPVLDTKTKKVLITSQNHGFVVCDKKVPDNIETHMSSLFDGTVEGIRFTDRPAFAVQYHPESSPGPHDCKYLFKEFADMIKDTKKGSK</sequence>
<evidence type="ECO:0000256" key="1">
    <source>
        <dbReference type="ARBA" id="ARBA00004812"/>
    </source>
</evidence>
<dbReference type="PRINTS" id="PR00099">
    <property type="entry name" value="CPSGATASE"/>
</dbReference>
<feature type="active site" evidence="11">
    <location>
        <position position="360"/>
    </location>
</feature>
<feature type="binding site" evidence="11">
    <location>
        <position position="247"/>
    </location>
    <ligand>
        <name>L-glutamine</name>
        <dbReference type="ChEBI" id="CHEBI:58359"/>
    </ligand>
</feature>
<evidence type="ECO:0000256" key="10">
    <source>
        <dbReference type="ARBA" id="ARBA00049285"/>
    </source>
</evidence>
<evidence type="ECO:0000256" key="2">
    <source>
        <dbReference type="ARBA" id="ARBA00005077"/>
    </source>
</evidence>
<keyword evidence="11" id="KW-0028">Amino-acid biosynthesis</keyword>
<dbReference type="InterPro" id="IPR002474">
    <property type="entry name" value="CarbamoylP_synth_ssu_N"/>
</dbReference>
<feature type="binding site" evidence="11">
    <location>
        <position position="249"/>
    </location>
    <ligand>
        <name>L-glutamine</name>
        <dbReference type="ChEBI" id="CHEBI:58359"/>
    </ligand>
</feature>
<dbReference type="FunFam" id="3.50.30.20:FF:000001">
    <property type="entry name" value="Carbamoyl-phosphate synthase small chain"/>
    <property type="match status" value="1"/>
</dbReference>
<evidence type="ECO:0000256" key="6">
    <source>
        <dbReference type="ARBA" id="ARBA00022840"/>
    </source>
</evidence>
<organism evidence="13 14">
    <name type="scientific">Allofrancisella guangzhouensis</name>
    <dbReference type="NCBI Taxonomy" id="594679"/>
    <lineage>
        <taxon>Bacteria</taxon>
        <taxon>Pseudomonadati</taxon>
        <taxon>Pseudomonadota</taxon>
        <taxon>Gammaproteobacteria</taxon>
        <taxon>Thiotrichales</taxon>
        <taxon>Francisellaceae</taxon>
        <taxon>Allofrancisella</taxon>
    </lineage>
</organism>
<comment type="pathway">
    <text evidence="1 11">Pyrimidine metabolism; UMP biosynthesis via de novo pathway; (S)-dihydroorotate from bicarbonate: step 1/3.</text>
</comment>
<dbReference type="GO" id="GO:0006541">
    <property type="term" value="P:glutamine metabolic process"/>
    <property type="evidence" value="ECO:0007669"/>
    <property type="project" value="InterPro"/>
</dbReference>
<evidence type="ECO:0000256" key="4">
    <source>
        <dbReference type="ARBA" id="ARBA00022598"/>
    </source>
</evidence>
<dbReference type="InterPro" id="IPR036480">
    <property type="entry name" value="CarbP_synth_ssu_N_sf"/>
</dbReference>
<dbReference type="InterPro" id="IPR035686">
    <property type="entry name" value="CPSase_GATase1"/>
</dbReference>
<evidence type="ECO:0000259" key="12">
    <source>
        <dbReference type="SMART" id="SM01097"/>
    </source>
</evidence>